<evidence type="ECO:0000256" key="2">
    <source>
        <dbReference type="ARBA" id="ARBA00004718"/>
    </source>
</evidence>
<dbReference type="GO" id="GO:0031510">
    <property type="term" value="C:SUMO activating enzyme complex"/>
    <property type="evidence" value="ECO:0007669"/>
    <property type="project" value="TreeGrafter"/>
</dbReference>
<dbReference type="InterPro" id="IPR045886">
    <property type="entry name" value="ThiF/MoeB/HesA"/>
</dbReference>
<reference evidence="10" key="1">
    <citation type="journal article" date="2014" name="Insect Biochem. Mol. Biol.">
        <title>An insight into the sialome of the frog biting fly, Corethrella appendiculata.</title>
        <authorList>
            <person name="Ribeiro J.M.C."/>
            <person name="Chagas A.C."/>
            <person name="Pham V.M."/>
            <person name="Lounibos L.P."/>
            <person name="Calvo E."/>
        </authorList>
    </citation>
    <scope>NUCLEOTIDE SEQUENCE</scope>
    <source>
        <tissue evidence="10">Salivary glands</tissue>
    </source>
</reference>
<evidence type="ECO:0000313" key="10">
    <source>
        <dbReference type="EMBL" id="JAB58724.1"/>
    </source>
</evidence>
<evidence type="ECO:0000256" key="5">
    <source>
        <dbReference type="ARBA" id="ARBA00023242"/>
    </source>
</evidence>
<dbReference type="InterPro" id="IPR035985">
    <property type="entry name" value="Ubiquitin-activating_enz"/>
</dbReference>
<dbReference type="Gene3D" id="3.40.50.720">
    <property type="entry name" value="NAD(P)-binding Rossmann-like Domain"/>
    <property type="match status" value="1"/>
</dbReference>
<evidence type="ECO:0000256" key="8">
    <source>
        <dbReference type="ARBA" id="ARBA00044354"/>
    </source>
</evidence>
<proteinExistence type="evidence at transcript level"/>
<protein>
    <recommendedName>
        <fullName evidence="7">SUMO-activating enzyme subunit 1</fullName>
    </recommendedName>
    <alternativeName>
        <fullName evidence="8">Ubiquitin-like 1-activating enzyme E1A</fullName>
    </alternativeName>
</protein>
<dbReference type="Pfam" id="PF00899">
    <property type="entry name" value="ThiF"/>
    <property type="match status" value="1"/>
</dbReference>
<evidence type="ECO:0000256" key="7">
    <source>
        <dbReference type="ARBA" id="ARBA00044187"/>
    </source>
</evidence>
<dbReference type="CDD" id="cd01492">
    <property type="entry name" value="Aos1_SUMO"/>
    <property type="match status" value="1"/>
</dbReference>
<comment type="pathway">
    <text evidence="2">Protein modification; protein sumoylation.</text>
</comment>
<dbReference type="PANTHER" id="PTHR10953">
    <property type="entry name" value="UBIQUITIN-ACTIVATING ENZYME E1"/>
    <property type="match status" value="1"/>
</dbReference>
<dbReference type="FunFam" id="3.40.50.720:FF:000744">
    <property type="entry name" value="Smt3 activating enzyme 1"/>
    <property type="match status" value="1"/>
</dbReference>
<comment type="subcellular location">
    <subcellularLocation>
        <location evidence="1">Nucleus</location>
    </subcellularLocation>
</comment>
<name>U5EX24_9DIPT</name>
<dbReference type="SUPFAM" id="SSF69572">
    <property type="entry name" value="Activating enzymes of the ubiquitin-like proteins"/>
    <property type="match status" value="1"/>
</dbReference>
<dbReference type="PRINTS" id="PR01849">
    <property type="entry name" value="UBIQUITINACT"/>
</dbReference>
<comment type="subunit">
    <text evidence="6">Heterodimer of SAE1 and UBA2/SAE2. The heterodimer corresponds to the two domains that are encoded on a single polypeptide chain in ubiquitin-activating enzyme E1. Interacts with UBE2I.</text>
</comment>
<sequence>MVEANGLELTEQEAELYDRQIRLWGLDSQKRLRAARILLCGVNGLGAEIAKNIILSGVKSVTLLDNKNVSEEDFCSQFFTPQSSIDKNRAEASYQRAQNLNPMVEVKVDTEELSAKPNEYFHNFDVVCVTEAATSELVRINETCRAAGVKFFTSDLWGMFGYSFADLQEHNFAEDVYKHKIISKPNEKVKTELVSSTVKRTLNFHPYQCVVDFDLKSAAYLKKVKRSGPALIVLRILQKFRDTEKRDPSYKHREEDLQKLCAIRDELAEGFVPDDAFVHVFAQISPAAAIIGGEVAHEIIKTVSQKEAPHHNLFLFDPEKCCGFIESIGN</sequence>
<dbReference type="InterPro" id="IPR000011">
    <property type="entry name" value="UBQ/SUMO-activ_enz_E1-like"/>
</dbReference>
<dbReference type="GO" id="GO:0005737">
    <property type="term" value="C:cytoplasm"/>
    <property type="evidence" value="ECO:0007669"/>
    <property type="project" value="TreeGrafter"/>
</dbReference>
<keyword evidence="4" id="KW-0833">Ubl conjugation pathway</keyword>
<dbReference type="GO" id="GO:0019948">
    <property type="term" value="F:SUMO activating enzyme activity"/>
    <property type="evidence" value="ECO:0007669"/>
    <property type="project" value="TreeGrafter"/>
</dbReference>
<organism evidence="10">
    <name type="scientific">Corethrella appendiculata</name>
    <dbReference type="NCBI Taxonomy" id="1370023"/>
    <lineage>
        <taxon>Eukaryota</taxon>
        <taxon>Metazoa</taxon>
        <taxon>Ecdysozoa</taxon>
        <taxon>Arthropoda</taxon>
        <taxon>Hexapoda</taxon>
        <taxon>Insecta</taxon>
        <taxon>Pterygota</taxon>
        <taxon>Neoptera</taxon>
        <taxon>Endopterygota</taxon>
        <taxon>Diptera</taxon>
        <taxon>Nematocera</taxon>
        <taxon>Culicoidea</taxon>
        <taxon>Chaoboridae</taxon>
        <taxon>Corethrella</taxon>
    </lineage>
</organism>
<feature type="domain" description="THIF-type NAD/FAD binding fold" evidence="9">
    <location>
        <begin position="17"/>
        <end position="317"/>
    </location>
</feature>
<evidence type="ECO:0000256" key="6">
    <source>
        <dbReference type="ARBA" id="ARBA00026003"/>
    </source>
</evidence>
<accession>U5EX24</accession>
<evidence type="ECO:0000256" key="4">
    <source>
        <dbReference type="ARBA" id="ARBA00022786"/>
    </source>
</evidence>
<keyword evidence="5" id="KW-0539">Nucleus</keyword>
<comment type="similarity">
    <text evidence="3">Belongs to the ubiquitin-activating E1 family.</text>
</comment>
<dbReference type="PANTHER" id="PTHR10953:SF162">
    <property type="entry name" value="SUMO-ACTIVATING ENZYME SUBUNIT 1"/>
    <property type="match status" value="1"/>
</dbReference>
<dbReference type="InterPro" id="IPR000594">
    <property type="entry name" value="ThiF_NAD_FAD-bd"/>
</dbReference>
<dbReference type="EMBL" id="GANO01001147">
    <property type="protein sequence ID" value="JAB58724.1"/>
    <property type="molecule type" value="mRNA"/>
</dbReference>
<evidence type="ECO:0000256" key="1">
    <source>
        <dbReference type="ARBA" id="ARBA00004123"/>
    </source>
</evidence>
<dbReference type="AlphaFoldDB" id="U5EX24"/>
<dbReference type="GO" id="GO:0016925">
    <property type="term" value="P:protein sumoylation"/>
    <property type="evidence" value="ECO:0007669"/>
    <property type="project" value="TreeGrafter"/>
</dbReference>
<evidence type="ECO:0000256" key="3">
    <source>
        <dbReference type="ARBA" id="ARBA00005673"/>
    </source>
</evidence>
<evidence type="ECO:0000259" key="9">
    <source>
        <dbReference type="Pfam" id="PF00899"/>
    </source>
</evidence>